<keyword evidence="2" id="KW-0229">DNA integration</keyword>
<gene>
    <name evidence="7" type="ORF">ABIC55_003440</name>
</gene>
<dbReference type="SUPFAM" id="SSF56349">
    <property type="entry name" value="DNA breaking-rejoining enzymes"/>
    <property type="match status" value="1"/>
</dbReference>
<dbReference type="PANTHER" id="PTHR30349:SF64">
    <property type="entry name" value="PROPHAGE INTEGRASE INTD-RELATED"/>
    <property type="match status" value="1"/>
</dbReference>
<dbReference type="PANTHER" id="PTHR30349">
    <property type="entry name" value="PHAGE INTEGRASE-RELATED"/>
    <property type="match status" value="1"/>
</dbReference>
<accession>A0ABV2KEA3</accession>
<feature type="compositionally biased region" description="Basic and acidic residues" evidence="5">
    <location>
        <begin position="31"/>
        <end position="41"/>
    </location>
</feature>
<dbReference type="CDD" id="cd01189">
    <property type="entry name" value="INT_ICEBs1_C_like"/>
    <property type="match status" value="1"/>
</dbReference>
<dbReference type="Pfam" id="PF00589">
    <property type="entry name" value="Phage_integrase"/>
    <property type="match status" value="1"/>
</dbReference>
<evidence type="ECO:0000259" key="6">
    <source>
        <dbReference type="PROSITE" id="PS51898"/>
    </source>
</evidence>
<evidence type="ECO:0000256" key="2">
    <source>
        <dbReference type="ARBA" id="ARBA00022908"/>
    </source>
</evidence>
<name>A0ABV2KEA3_SPOPS</name>
<dbReference type="InterPro" id="IPR013762">
    <property type="entry name" value="Integrase-like_cat_sf"/>
</dbReference>
<evidence type="ECO:0000313" key="8">
    <source>
        <dbReference type="Proteomes" id="UP001549104"/>
    </source>
</evidence>
<evidence type="ECO:0000256" key="1">
    <source>
        <dbReference type="ARBA" id="ARBA00008857"/>
    </source>
</evidence>
<evidence type="ECO:0000256" key="3">
    <source>
        <dbReference type="ARBA" id="ARBA00023125"/>
    </source>
</evidence>
<dbReference type="PROSITE" id="PS51898">
    <property type="entry name" value="TYR_RECOMBINASE"/>
    <property type="match status" value="1"/>
</dbReference>
<reference evidence="7 8" key="1">
    <citation type="submission" date="2024-06" db="EMBL/GenBank/DDBJ databases">
        <title>Sorghum-associated microbial communities from plants grown in Nebraska, USA.</title>
        <authorList>
            <person name="Schachtman D."/>
        </authorList>
    </citation>
    <scope>NUCLEOTIDE SEQUENCE [LARGE SCALE GENOMIC DNA]</scope>
    <source>
        <strain evidence="7 8">1288</strain>
    </source>
</reference>
<proteinExistence type="inferred from homology"/>
<evidence type="ECO:0000313" key="7">
    <source>
        <dbReference type="EMBL" id="MET3658323.1"/>
    </source>
</evidence>
<sequence length="384" mass="44177">MYCRTLKNSKWSCTTDATPDPLTGQRRQITRRGDTKKEAVRRAQLASDELSKERQTTKRVVQEVYDEWLNVYKETVKASSVKTRVVAMKPFIDKHGKHFIGKLQINDIQAFLIERRDTGISKHHIAGTRTALNLMFDFAKRNDYIEKNIVKDTVTPKATKESQSFSKSKKKYLEKEEIQEFLKGVKSSGRRNAYSIALTMLSTGLRIGEVLALTWGDIDLKKQVLKVDKTLFEKDADEGGFEFTPPKTEDSDRLVSFNDDLAVTLKKMKAQYNKEKLIGIRDDKSQWCDLVFTGIRTQPVRASTIGAVFNKNYKAYDVKDARGTHILRHTHITMLVEAEVDLPVIMERVGHSDINITLEIYAHVTKKMLKKSDDKINEYFRQFI</sequence>
<dbReference type="Pfam" id="PF14659">
    <property type="entry name" value="Phage_int_SAM_3"/>
    <property type="match status" value="1"/>
</dbReference>
<dbReference type="Gene3D" id="1.10.443.10">
    <property type="entry name" value="Intergrase catalytic core"/>
    <property type="match status" value="1"/>
</dbReference>
<comment type="caution">
    <text evidence="7">The sequence shown here is derived from an EMBL/GenBank/DDBJ whole genome shotgun (WGS) entry which is preliminary data.</text>
</comment>
<comment type="similarity">
    <text evidence="1">Belongs to the 'phage' integrase family.</text>
</comment>
<evidence type="ECO:0000256" key="5">
    <source>
        <dbReference type="SAM" id="MobiDB-lite"/>
    </source>
</evidence>
<keyword evidence="8" id="KW-1185">Reference proteome</keyword>
<dbReference type="InterPro" id="IPR011010">
    <property type="entry name" value="DNA_brk_join_enz"/>
</dbReference>
<feature type="domain" description="Tyr recombinase" evidence="6">
    <location>
        <begin position="168"/>
        <end position="374"/>
    </location>
</feature>
<keyword evidence="3" id="KW-0238">DNA-binding</keyword>
<organism evidence="7 8">
    <name type="scientific">Sporosarcina psychrophila</name>
    <name type="common">Bacillus psychrophilus</name>
    <dbReference type="NCBI Taxonomy" id="1476"/>
    <lineage>
        <taxon>Bacteria</taxon>
        <taxon>Bacillati</taxon>
        <taxon>Bacillota</taxon>
        <taxon>Bacilli</taxon>
        <taxon>Bacillales</taxon>
        <taxon>Caryophanaceae</taxon>
        <taxon>Sporosarcina</taxon>
    </lineage>
</organism>
<dbReference type="EMBL" id="JBEPME010000005">
    <property type="protein sequence ID" value="MET3658323.1"/>
    <property type="molecule type" value="Genomic_DNA"/>
</dbReference>
<dbReference type="InterPro" id="IPR050090">
    <property type="entry name" value="Tyrosine_recombinase_XerCD"/>
</dbReference>
<evidence type="ECO:0000256" key="4">
    <source>
        <dbReference type="ARBA" id="ARBA00023172"/>
    </source>
</evidence>
<feature type="region of interest" description="Disordered" evidence="5">
    <location>
        <begin position="17"/>
        <end position="49"/>
    </location>
</feature>
<dbReference type="Proteomes" id="UP001549104">
    <property type="component" value="Unassembled WGS sequence"/>
</dbReference>
<dbReference type="Gene3D" id="1.10.150.130">
    <property type="match status" value="1"/>
</dbReference>
<keyword evidence="4" id="KW-0233">DNA recombination</keyword>
<dbReference type="InterPro" id="IPR010998">
    <property type="entry name" value="Integrase_recombinase_N"/>
</dbReference>
<protein>
    <submittedName>
        <fullName evidence="7">Integrase</fullName>
    </submittedName>
</protein>
<dbReference type="InterPro" id="IPR002104">
    <property type="entry name" value="Integrase_catalytic"/>
</dbReference>
<dbReference type="RefSeq" id="WP_354313950.1">
    <property type="nucleotide sequence ID" value="NZ_JBEPME010000005.1"/>
</dbReference>
<dbReference type="InterPro" id="IPR004107">
    <property type="entry name" value="Integrase_SAM-like_N"/>
</dbReference>